<sequence length="114" mass="13030">MSVTIYHNPRCSKSRATLTLIKEAGFDPEIIEYMKTPPAVETLRELLKLLKMEPGQLIRRNESVFKEMNLASADEQALLEAMSREPRLIQRPIVVRGSRAKLGRPPEDVMELLK</sequence>
<dbReference type="InterPro" id="IPR006659">
    <property type="entry name" value="Arsenate_reductase"/>
</dbReference>
<gene>
    <name evidence="5" type="primary">arsC</name>
    <name evidence="5" type="ORF">VCB98_02990</name>
</gene>
<dbReference type="InterPro" id="IPR036249">
    <property type="entry name" value="Thioredoxin-like_sf"/>
</dbReference>
<evidence type="ECO:0000256" key="1">
    <source>
        <dbReference type="ARBA" id="ARBA00007198"/>
    </source>
</evidence>
<dbReference type="PANTHER" id="PTHR30041:SF4">
    <property type="entry name" value="ARSENATE REDUCTASE"/>
    <property type="match status" value="1"/>
</dbReference>
<keyword evidence="6" id="KW-1185">Reference proteome</keyword>
<dbReference type="InterPro" id="IPR006660">
    <property type="entry name" value="Arsenate_reductase-like"/>
</dbReference>
<dbReference type="CDD" id="cd03034">
    <property type="entry name" value="ArsC_ArsC"/>
    <property type="match status" value="1"/>
</dbReference>
<dbReference type="PROSITE" id="PS51353">
    <property type="entry name" value="ARSC"/>
    <property type="match status" value="1"/>
</dbReference>
<dbReference type="GO" id="GO:0008794">
    <property type="term" value="F:arsenate reductase (glutaredoxin) activity"/>
    <property type="evidence" value="ECO:0007669"/>
    <property type="project" value="UniProtKB-UniRule"/>
</dbReference>
<proteinExistence type="inferred from homology"/>
<dbReference type="RefSeq" id="WP_346050343.1">
    <property type="nucleotide sequence ID" value="NZ_JAYGII010000004.1"/>
</dbReference>
<dbReference type="Proteomes" id="UP001302316">
    <property type="component" value="Unassembled WGS sequence"/>
</dbReference>
<comment type="similarity">
    <text evidence="1 3 4">Belongs to the ArsC family.</text>
</comment>
<reference evidence="5 6" key="1">
    <citation type="submission" date="2023-12" db="EMBL/GenBank/DDBJ databases">
        <title>Whole-genome sequencing of halo(alkali)philic microorganisms from hypersaline lakes.</title>
        <authorList>
            <person name="Sorokin D.Y."/>
            <person name="Merkel A.Y."/>
            <person name="Messina E."/>
            <person name="Yakimov M."/>
        </authorList>
    </citation>
    <scope>NUCLEOTIDE SEQUENCE [LARGE SCALE GENOMIC DNA]</scope>
    <source>
        <strain evidence="5 6">AB-CW1</strain>
    </source>
</reference>
<keyword evidence="2 4" id="KW-0560">Oxidoreductase</keyword>
<dbReference type="AlphaFoldDB" id="A0AAP6MJH5"/>
<organism evidence="5 6">
    <name type="scientific">Natronospira elongata</name>
    <dbReference type="NCBI Taxonomy" id="3110268"/>
    <lineage>
        <taxon>Bacteria</taxon>
        <taxon>Pseudomonadati</taxon>
        <taxon>Pseudomonadota</taxon>
        <taxon>Gammaproteobacteria</taxon>
        <taxon>Natronospirales</taxon>
        <taxon>Natronospiraceae</taxon>
        <taxon>Natronospira</taxon>
    </lineage>
</organism>
<dbReference type="EC" id="1.20.4.1" evidence="4"/>
<dbReference type="Gene3D" id="3.40.30.10">
    <property type="entry name" value="Glutaredoxin"/>
    <property type="match status" value="1"/>
</dbReference>
<evidence type="ECO:0000256" key="3">
    <source>
        <dbReference type="PROSITE-ProRule" id="PRU01282"/>
    </source>
</evidence>
<dbReference type="Pfam" id="PF03960">
    <property type="entry name" value="ArsC"/>
    <property type="match status" value="1"/>
</dbReference>
<dbReference type="PANTHER" id="PTHR30041">
    <property type="entry name" value="ARSENATE REDUCTASE"/>
    <property type="match status" value="1"/>
</dbReference>
<evidence type="ECO:0000313" key="6">
    <source>
        <dbReference type="Proteomes" id="UP001302316"/>
    </source>
</evidence>
<name>A0AAP6MJH5_9GAMM</name>
<dbReference type="SUPFAM" id="SSF52833">
    <property type="entry name" value="Thioredoxin-like"/>
    <property type="match status" value="1"/>
</dbReference>
<dbReference type="NCBIfam" id="TIGR00014">
    <property type="entry name" value="arsC"/>
    <property type="match status" value="1"/>
</dbReference>
<accession>A0AAP6MJH5</accession>
<dbReference type="EMBL" id="JAYGII010000004">
    <property type="protein sequence ID" value="MEA5444779.1"/>
    <property type="molecule type" value="Genomic_DNA"/>
</dbReference>
<comment type="caution">
    <text evidence="5">The sequence shown here is derived from an EMBL/GenBank/DDBJ whole genome shotgun (WGS) entry which is preliminary data.</text>
</comment>
<evidence type="ECO:0000256" key="2">
    <source>
        <dbReference type="ARBA" id="ARBA00023002"/>
    </source>
</evidence>
<evidence type="ECO:0000256" key="4">
    <source>
        <dbReference type="RuleBase" id="RU362029"/>
    </source>
</evidence>
<comment type="catalytic activity">
    <reaction evidence="4">
        <text>[glutaredoxin]-dithiol + arsenate + glutathione + H(+) = glutathionyl-S-S-[glutaredoxin] + arsenite + H2O</text>
        <dbReference type="Rhea" id="RHEA:22016"/>
        <dbReference type="Rhea" id="RHEA-COMP:10729"/>
        <dbReference type="Rhea" id="RHEA-COMP:17668"/>
        <dbReference type="ChEBI" id="CHEBI:15377"/>
        <dbReference type="ChEBI" id="CHEBI:15378"/>
        <dbReference type="ChEBI" id="CHEBI:29242"/>
        <dbReference type="ChEBI" id="CHEBI:29950"/>
        <dbReference type="ChEBI" id="CHEBI:48597"/>
        <dbReference type="ChEBI" id="CHEBI:57925"/>
        <dbReference type="ChEBI" id="CHEBI:146199"/>
        <dbReference type="EC" id="1.20.4.1"/>
    </reaction>
</comment>
<protein>
    <recommendedName>
        <fullName evidence="4">Arsenate reductase</fullName>
        <ecNumber evidence="4">1.20.4.1</ecNumber>
    </recommendedName>
</protein>
<evidence type="ECO:0000313" key="5">
    <source>
        <dbReference type="EMBL" id="MEA5444779.1"/>
    </source>
</evidence>